<name>J3NUY7_GAET3</name>
<dbReference type="EnsemblFungi" id="EJT75159">
    <property type="protein sequence ID" value="EJT75159"/>
    <property type="gene ID" value="GGTG_05096"/>
</dbReference>
<dbReference type="PANTHER" id="PTHR38847:SF1">
    <property type="entry name" value="PSEUDOURIDINE SYNTHASE RSUA_RLUA-LIKE DOMAIN-CONTAINING PROTEIN"/>
    <property type="match status" value="1"/>
</dbReference>
<dbReference type="HOGENOM" id="CLU_1310203_0_0_1"/>
<keyword evidence="1" id="KW-0732">Signal</keyword>
<evidence type="ECO:0000313" key="3">
    <source>
        <dbReference type="EnsemblFungi" id="EJT75159"/>
    </source>
</evidence>
<dbReference type="AlphaFoldDB" id="J3NUY7"/>
<dbReference type="VEuPathDB" id="FungiDB:GGTG_05096"/>
<dbReference type="OrthoDB" id="152248at2759"/>
<dbReference type="Proteomes" id="UP000006039">
    <property type="component" value="Unassembled WGS sequence"/>
</dbReference>
<evidence type="ECO:0000313" key="4">
    <source>
        <dbReference type="Proteomes" id="UP000006039"/>
    </source>
</evidence>
<reference evidence="3" key="5">
    <citation type="submission" date="2018-04" db="UniProtKB">
        <authorList>
            <consortium name="EnsemblFungi"/>
        </authorList>
    </citation>
    <scope>IDENTIFICATION</scope>
    <source>
        <strain evidence="3">R3-111a-1</strain>
    </source>
</reference>
<proteinExistence type="predicted"/>
<evidence type="ECO:0008006" key="5">
    <source>
        <dbReference type="Google" id="ProtNLM"/>
    </source>
</evidence>
<dbReference type="GeneID" id="20345554"/>
<dbReference type="EMBL" id="GL385397">
    <property type="protein sequence ID" value="EJT75159.1"/>
    <property type="molecule type" value="Genomic_DNA"/>
</dbReference>
<feature type="chain" id="PRO_5015094505" description="Secreted protein" evidence="1">
    <location>
        <begin position="18"/>
        <end position="210"/>
    </location>
</feature>
<reference evidence="4" key="1">
    <citation type="submission" date="2010-07" db="EMBL/GenBank/DDBJ databases">
        <title>The genome sequence of Gaeumannomyces graminis var. tritici strain R3-111a-1.</title>
        <authorList>
            <consortium name="The Broad Institute Genome Sequencing Platform"/>
            <person name="Ma L.-J."/>
            <person name="Dead R."/>
            <person name="Young S."/>
            <person name="Zeng Q."/>
            <person name="Koehrsen M."/>
            <person name="Alvarado L."/>
            <person name="Berlin A."/>
            <person name="Chapman S.B."/>
            <person name="Chen Z."/>
            <person name="Freedman E."/>
            <person name="Gellesch M."/>
            <person name="Goldberg J."/>
            <person name="Griggs A."/>
            <person name="Gujja S."/>
            <person name="Heilman E.R."/>
            <person name="Heiman D."/>
            <person name="Hepburn T."/>
            <person name="Howarth C."/>
            <person name="Jen D."/>
            <person name="Larson L."/>
            <person name="Mehta T."/>
            <person name="Neiman D."/>
            <person name="Pearson M."/>
            <person name="Roberts A."/>
            <person name="Saif S."/>
            <person name="Shea T."/>
            <person name="Shenoy N."/>
            <person name="Sisk P."/>
            <person name="Stolte C."/>
            <person name="Sykes S."/>
            <person name="Walk T."/>
            <person name="White J."/>
            <person name="Yandava C."/>
            <person name="Haas B."/>
            <person name="Nusbaum C."/>
            <person name="Birren B."/>
        </authorList>
    </citation>
    <scope>NUCLEOTIDE SEQUENCE [LARGE SCALE GENOMIC DNA]</scope>
    <source>
        <strain evidence="4">R3-111a-1</strain>
    </source>
</reference>
<dbReference type="InterPro" id="IPR025649">
    <property type="entry name" value="DUF4360"/>
</dbReference>
<dbReference type="STRING" id="644352.J3NUY7"/>
<reference evidence="2" key="2">
    <citation type="submission" date="2010-07" db="EMBL/GenBank/DDBJ databases">
        <authorList>
            <consortium name="The Broad Institute Genome Sequencing Platform"/>
            <consortium name="Broad Institute Genome Sequencing Center for Infectious Disease"/>
            <person name="Ma L.-J."/>
            <person name="Dead R."/>
            <person name="Young S."/>
            <person name="Zeng Q."/>
            <person name="Koehrsen M."/>
            <person name="Alvarado L."/>
            <person name="Berlin A."/>
            <person name="Chapman S.B."/>
            <person name="Chen Z."/>
            <person name="Freedman E."/>
            <person name="Gellesch M."/>
            <person name="Goldberg J."/>
            <person name="Griggs A."/>
            <person name="Gujja S."/>
            <person name="Heilman E.R."/>
            <person name="Heiman D."/>
            <person name="Hepburn T."/>
            <person name="Howarth C."/>
            <person name="Jen D."/>
            <person name="Larson L."/>
            <person name="Mehta T."/>
            <person name="Neiman D."/>
            <person name="Pearson M."/>
            <person name="Roberts A."/>
            <person name="Saif S."/>
            <person name="Shea T."/>
            <person name="Shenoy N."/>
            <person name="Sisk P."/>
            <person name="Stolte C."/>
            <person name="Sykes S."/>
            <person name="Walk T."/>
            <person name="White J."/>
            <person name="Yandava C."/>
            <person name="Haas B."/>
            <person name="Nusbaum C."/>
            <person name="Birren B."/>
        </authorList>
    </citation>
    <scope>NUCLEOTIDE SEQUENCE</scope>
    <source>
        <strain evidence="2">R3-111a-1</strain>
    </source>
</reference>
<reference evidence="3" key="4">
    <citation type="journal article" date="2015" name="G3 (Bethesda)">
        <title>Genome sequences of three phytopathogenic species of the Magnaporthaceae family of fungi.</title>
        <authorList>
            <person name="Okagaki L.H."/>
            <person name="Nunes C.C."/>
            <person name="Sailsbery J."/>
            <person name="Clay B."/>
            <person name="Brown D."/>
            <person name="John T."/>
            <person name="Oh Y."/>
            <person name="Young N."/>
            <person name="Fitzgerald M."/>
            <person name="Haas B.J."/>
            <person name="Zeng Q."/>
            <person name="Young S."/>
            <person name="Adiconis X."/>
            <person name="Fan L."/>
            <person name="Levin J.Z."/>
            <person name="Mitchell T.K."/>
            <person name="Okubara P.A."/>
            <person name="Farman M.L."/>
            <person name="Kohn L.M."/>
            <person name="Birren B."/>
            <person name="Ma L.-J."/>
            <person name="Dean R.A."/>
        </authorList>
    </citation>
    <scope>NUCLEOTIDE SEQUENCE</scope>
    <source>
        <strain evidence="3">R3-111a-1</strain>
    </source>
</reference>
<evidence type="ECO:0000313" key="2">
    <source>
        <dbReference type="EMBL" id="EJT75159.1"/>
    </source>
</evidence>
<evidence type="ECO:0000256" key="1">
    <source>
        <dbReference type="SAM" id="SignalP"/>
    </source>
</evidence>
<sequence length="210" mass="21498">MHPIFILTALLPALTAAAPAAPLAPRQTLPPNERIRITSVTTAGTGCPSGTWASQISQDGSSVTLGFDNWEAFLNPASGRDMRCTIILAATYPSGCVALTVVATSHGFAEFPAGNTGTLEASYGTSPGRLTTGGGVSQAVLSGGVWAGGQPWVRTDSVGTAVNAGGRSVLFFVNARAFFATPASSTAFGSLRTDDLSVSFTNQRRVSGQC</sequence>
<dbReference type="RefSeq" id="XP_009221159.1">
    <property type="nucleotide sequence ID" value="XM_009222895.1"/>
</dbReference>
<gene>
    <name evidence="3" type="primary">20345554</name>
    <name evidence="2" type="ORF">GGTG_05096</name>
</gene>
<dbReference type="Pfam" id="PF14273">
    <property type="entry name" value="DUF4360"/>
    <property type="match status" value="1"/>
</dbReference>
<keyword evidence="4" id="KW-1185">Reference proteome</keyword>
<accession>J3NUY7</accession>
<dbReference type="eggNOG" id="ENOG502RJJC">
    <property type="taxonomic scope" value="Eukaryota"/>
</dbReference>
<feature type="signal peptide" evidence="1">
    <location>
        <begin position="1"/>
        <end position="17"/>
    </location>
</feature>
<organism evidence="2">
    <name type="scientific">Gaeumannomyces tritici (strain R3-111a-1)</name>
    <name type="common">Wheat and barley take-all root rot fungus</name>
    <name type="synonym">Gaeumannomyces graminis var. tritici</name>
    <dbReference type="NCBI Taxonomy" id="644352"/>
    <lineage>
        <taxon>Eukaryota</taxon>
        <taxon>Fungi</taxon>
        <taxon>Dikarya</taxon>
        <taxon>Ascomycota</taxon>
        <taxon>Pezizomycotina</taxon>
        <taxon>Sordariomycetes</taxon>
        <taxon>Sordariomycetidae</taxon>
        <taxon>Magnaporthales</taxon>
        <taxon>Magnaporthaceae</taxon>
        <taxon>Gaeumannomyces</taxon>
    </lineage>
</organism>
<protein>
    <recommendedName>
        <fullName evidence="5">Secreted protein</fullName>
    </recommendedName>
</protein>
<reference evidence="2" key="3">
    <citation type="submission" date="2010-09" db="EMBL/GenBank/DDBJ databases">
        <title>Annotation of Gaeumannomyces graminis var. tritici R3-111a-1.</title>
        <authorList>
            <consortium name="The Broad Institute Genome Sequencing Platform"/>
            <person name="Ma L.-J."/>
            <person name="Dead R."/>
            <person name="Young S.K."/>
            <person name="Zeng Q."/>
            <person name="Gargeya S."/>
            <person name="Fitzgerald M."/>
            <person name="Haas B."/>
            <person name="Abouelleil A."/>
            <person name="Alvarado L."/>
            <person name="Arachchi H.M."/>
            <person name="Berlin A."/>
            <person name="Brown A."/>
            <person name="Chapman S.B."/>
            <person name="Chen Z."/>
            <person name="Dunbar C."/>
            <person name="Freedman E."/>
            <person name="Gearin G."/>
            <person name="Gellesch M."/>
            <person name="Goldberg J."/>
            <person name="Griggs A."/>
            <person name="Gujja S."/>
            <person name="Heiman D."/>
            <person name="Howarth C."/>
            <person name="Larson L."/>
            <person name="Lui A."/>
            <person name="MacDonald P.J.P."/>
            <person name="Mehta T."/>
            <person name="Montmayeur A."/>
            <person name="Murphy C."/>
            <person name="Neiman D."/>
            <person name="Pearson M."/>
            <person name="Priest M."/>
            <person name="Roberts A."/>
            <person name="Saif S."/>
            <person name="Shea T."/>
            <person name="Shenoy N."/>
            <person name="Sisk P."/>
            <person name="Stolte C."/>
            <person name="Sykes S."/>
            <person name="Yandava C."/>
            <person name="Wortman J."/>
            <person name="Nusbaum C."/>
            <person name="Birren B."/>
        </authorList>
    </citation>
    <scope>NUCLEOTIDE SEQUENCE</scope>
    <source>
        <strain evidence="2">R3-111a-1</strain>
    </source>
</reference>
<dbReference type="PANTHER" id="PTHR38847">
    <property type="match status" value="1"/>
</dbReference>